<protein>
    <submittedName>
        <fullName evidence="9">IDC1 protein involved in sexual reproduction encoded by the IDC1 protein</fullName>
    </submittedName>
</protein>
<dbReference type="GO" id="GO:0003723">
    <property type="term" value="F:RNA binding"/>
    <property type="evidence" value="ECO:0007669"/>
    <property type="project" value="UniProtKB-KW"/>
</dbReference>
<keyword evidence="10" id="KW-1185">Reference proteome</keyword>
<reference evidence="9" key="1">
    <citation type="submission" date="2022-07" db="EMBL/GenBank/DDBJ databases">
        <title>Fungi with potential for degradation of polypropylene.</title>
        <authorList>
            <person name="Gostincar C."/>
        </authorList>
    </citation>
    <scope>NUCLEOTIDE SEQUENCE</scope>
    <source>
        <strain evidence="9">EXF-13287</strain>
    </source>
</reference>
<feature type="compositionally biased region" description="Basic and acidic residues" evidence="7">
    <location>
        <begin position="982"/>
        <end position="1007"/>
    </location>
</feature>
<feature type="region of interest" description="Disordered" evidence="7">
    <location>
        <begin position="1325"/>
        <end position="1394"/>
    </location>
</feature>
<dbReference type="InterPro" id="IPR056421">
    <property type="entry name" value="TPR_GEMI5"/>
</dbReference>
<dbReference type="PANTHER" id="PTHR15528">
    <property type="entry name" value="PEROXISOME PROLIFERATOR ACTIVATED RECEPTOR GAMMA COACTIVATOR 1 PGC-1 -RELATED"/>
    <property type="match status" value="1"/>
</dbReference>
<dbReference type="Gene3D" id="2.130.10.10">
    <property type="entry name" value="YVTN repeat-like/Quinoprotein amine dehydrogenase"/>
    <property type="match status" value="1"/>
</dbReference>
<feature type="region of interest" description="Disordered" evidence="7">
    <location>
        <begin position="353"/>
        <end position="388"/>
    </location>
</feature>
<evidence type="ECO:0000256" key="3">
    <source>
        <dbReference type="ARBA" id="ARBA00022884"/>
    </source>
</evidence>
<accession>A0AA38RAS7</accession>
<evidence type="ECO:0000313" key="9">
    <source>
        <dbReference type="EMBL" id="KAJ9132232.1"/>
    </source>
</evidence>
<proteinExistence type="predicted"/>
<evidence type="ECO:0000256" key="7">
    <source>
        <dbReference type="SAM" id="MobiDB-lite"/>
    </source>
</evidence>
<feature type="region of interest" description="Disordered" evidence="7">
    <location>
        <begin position="602"/>
        <end position="621"/>
    </location>
</feature>
<dbReference type="InterPro" id="IPR036322">
    <property type="entry name" value="WD40_repeat_dom_sf"/>
</dbReference>
<dbReference type="Proteomes" id="UP001174691">
    <property type="component" value="Unassembled WGS sequence"/>
</dbReference>
<evidence type="ECO:0000256" key="2">
    <source>
        <dbReference type="ARBA" id="ARBA00022553"/>
    </source>
</evidence>
<organism evidence="9 10">
    <name type="scientific">Coniochaeta hoffmannii</name>
    <dbReference type="NCBI Taxonomy" id="91930"/>
    <lineage>
        <taxon>Eukaryota</taxon>
        <taxon>Fungi</taxon>
        <taxon>Dikarya</taxon>
        <taxon>Ascomycota</taxon>
        <taxon>Pezizomycotina</taxon>
        <taxon>Sordariomycetes</taxon>
        <taxon>Sordariomycetidae</taxon>
        <taxon>Coniochaetales</taxon>
        <taxon>Coniochaetaceae</taxon>
        <taxon>Coniochaeta</taxon>
    </lineage>
</organism>
<feature type="compositionally biased region" description="Polar residues" evidence="7">
    <location>
        <begin position="1026"/>
        <end position="1036"/>
    </location>
</feature>
<feature type="region of interest" description="Disordered" evidence="7">
    <location>
        <begin position="1"/>
        <end position="26"/>
    </location>
</feature>
<feature type="domain" description="Gem-associated protein 5 TPR" evidence="8">
    <location>
        <begin position="418"/>
        <end position="572"/>
    </location>
</feature>
<feature type="region of interest" description="Disordered" evidence="7">
    <location>
        <begin position="883"/>
        <end position="1104"/>
    </location>
</feature>
<sequence length="1562" mass="168392">MTSAAQRGVRPRTGSNVSGRSSRGRIAEAQQDFPALEQDAPPRYMMEPCAATASMLLYAQGNSIVCAHHDTLTIERRFSSHAEEVQILAVDTSSDIGKGRLVVSYDASQTAIVWDLMTGEEVARFVSYEHLTCAAWMRSGNVAFGNSQGSVILFEPTTSEHISARTLDQIAVTAIAPASDCRTFAIGYQNGSLLIATVQPRFTILHNLTTSRGPSPIVNLAWHASSARQKSDMLAVQTNDGDLRVWSVSKAYTPDDPAKVVRILKRTENYLAGPNWMGWSKNGRIIQFSEGETVSWDVRTKHVTYDTVPTPDIVRGLAVFGPGASLFTLGANSTVQQYDLNAPAQMVANVQHPANLLPPSPPISLEEQKEGKTASTTHSNSNSDADSMPIHISADVSESEPEHTSPLARLRRQMLSTIFGWNKEIEDLIRDEISRHPAGSTSRMLLAKWLGDITEDVMAPTSEMTSADWMKLALLGMSGNSQQSQLGRAYIPKLLETGDIHTAVTMLIGYADYNDAIEIYISHKRYMEALILTCLFYPAVWERQEQIIKKWGEWLVQHGQQQLAIRCFACTGKESAEPWTSPSAAQISFPNMGASASIPELLSPPLSPPHMNRGPQRSVAKSSSLKLITSFGDRSAKSKFFSAGDTATPIAAGPTPIAESAQRSAGGFGEPATAVLRPSTTSPFATPASAMPRGGFNRARLPSIGEQPSESRPTDLVLSEDPSEDDDSQFSMKFSDISRSKTSSPEMMRTGRDTQKVMLMSRDAPPPSPSPQSLAALMAHKNERNGSRNRIPGGVDLHLSSTEKEPALGDITSPEPSATSSAAGTRYHWPSRRRGPGSVASSVTSAASSVARSQRSQRGRERAHHTTKTLDDYINNLDAANKHRARPSSHGRERQSSHPRKASSRDVSQQSRGRASSRGKDTPRGGPKRSPRSPVPMSPEDLITLSTPNDPGADQLSGRLFIDIPQTGQDPPSTVKKVARHTQRDSSRSRTRESSQTRSQTGRDRSTSRRPPALDLRGRTNRREGSTTGSVRRSPTSPIPMVADAADFGSGSEDDYKRAVEAKEKFRTRRLTGRSSSRNANDPASPTSVRSRNHSFASMEPASPAVARARNTSFGTRDALQSPAVSGRGRFTFDAAAVKSSATRDRSRSRASNSSRKMDAPMPTPHPMQLGGGSNFKPMPTELKTPRQLKKEAAARELEERRRSLATRALAPPIVHPSELSPLPGSTFVPPKDLPVRSQTTSPGASRSMHASRGFHVGLPATPKAMRLVLDSDHKNVPVPPIPTTFAQAASPESYGPSPVRYSPKKASPVEPPSLAQLTLLPATVYTPPPPRSASAPPVEPTVPDMLRSGSAMNNRGLQRVRKGSVGEGPSGRRPSYDSADKIPPPPPPPAPTAMLKELAHLAMPPPPPPAPIPFTANKPVVYGGQTSDMIEIVMDDDAAAAPPVPVAAPVSDAHVPIIAPPAPPSSRNGHRRGRSSVDNSIAGRISRATERMRSASRSRGNVTPGLGRTKSPESAVAPYESIPPPPPPPPPPMSFSARSEMRSPPPVQGEFRTGLHQSEMI</sequence>
<feature type="compositionally biased region" description="Low complexity" evidence="7">
    <location>
        <begin position="12"/>
        <end position="21"/>
    </location>
</feature>
<dbReference type="GO" id="GO:0045944">
    <property type="term" value="P:positive regulation of transcription by RNA polymerase II"/>
    <property type="evidence" value="ECO:0007669"/>
    <property type="project" value="TreeGrafter"/>
</dbReference>
<feature type="region of interest" description="Disordered" evidence="7">
    <location>
        <begin position="1137"/>
        <end position="1202"/>
    </location>
</feature>
<keyword evidence="2" id="KW-0597">Phosphoprotein</keyword>
<feature type="compositionally biased region" description="Basic residues" evidence="7">
    <location>
        <begin position="855"/>
        <end position="867"/>
    </location>
</feature>
<evidence type="ECO:0000256" key="4">
    <source>
        <dbReference type="ARBA" id="ARBA00023015"/>
    </source>
</evidence>
<keyword evidence="6" id="KW-0539">Nucleus</keyword>
<dbReference type="GO" id="GO:0003712">
    <property type="term" value="F:transcription coregulator activity"/>
    <property type="evidence" value="ECO:0007669"/>
    <property type="project" value="InterPro"/>
</dbReference>
<feature type="compositionally biased region" description="Basic and acidic residues" evidence="7">
    <location>
        <begin position="1016"/>
        <end position="1025"/>
    </location>
</feature>
<dbReference type="PANTHER" id="PTHR15528:SF11">
    <property type="entry name" value="FI18188P1"/>
    <property type="match status" value="1"/>
</dbReference>
<feature type="compositionally biased region" description="Pro residues" evidence="7">
    <location>
        <begin position="1383"/>
        <end position="1392"/>
    </location>
</feature>
<feature type="region of interest" description="Disordered" evidence="7">
    <location>
        <begin position="1456"/>
        <end position="1562"/>
    </location>
</feature>
<dbReference type="Pfam" id="PF23774">
    <property type="entry name" value="TPR_GEMI5"/>
    <property type="match status" value="1"/>
</dbReference>
<feature type="compositionally biased region" description="Low complexity" evidence="7">
    <location>
        <begin position="645"/>
        <end position="658"/>
    </location>
</feature>
<feature type="region of interest" description="Disordered" evidence="7">
    <location>
        <begin position="645"/>
        <end position="871"/>
    </location>
</feature>
<keyword evidence="5" id="KW-0804">Transcription</keyword>
<dbReference type="InterPro" id="IPR015943">
    <property type="entry name" value="WD40/YVTN_repeat-like_dom_sf"/>
</dbReference>
<feature type="region of interest" description="Disordered" evidence="7">
    <location>
        <begin position="1288"/>
        <end position="1312"/>
    </location>
</feature>
<evidence type="ECO:0000313" key="10">
    <source>
        <dbReference type="Proteomes" id="UP001174691"/>
    </source>
</evidence>
<comment type="caution">
    <text evidence="9">The sequence shown here is derived from an EMBL/GenBank/DDBJ whole genome shotgun (WGS) entry which is preliminary data.</text>
</comment>
<feature type="compositionally biased region" description="Low complexity" evidence="7">
    <location>
        <begin position="838"/>
        <end position="854"/>
    </location>
</feature>
<feature type="compositionally biased region" description="Basic and acidic residues" evidence="7">
    <location>
        <begin position="1054"/>
        <end position="1065"/>
    </location>
</feature>
<feature type="compositionally biased region" description="Pro residues" evidence="7">
    <location>
        <begin position="1522"/>
        <end position="1534"/>
    </location>
</feature>
<name>A0AA38RAS7_9PEZI</name>
<dbReference type="SUPFAM" id="SSF50978">
    <property type="entry name" value="WD40 repeat-like"/>
    <property type="match status" value="1"/>
</dbReference>
<dbReference type="FunFam" id="2.130.10.10:FF:000577">
    <property type="entry name" value="WD domain G-beta repeat protein"/>
    <property type="match status" value="1"/>
</dbReference>
<dbReference type="GO" id="GO:0005634">
    <property type="term" value="C:nucleus"/>
    <property type="evidence" value="ECO:0007669"/>
    <property type="project" value="UniProtKB-SubCell"/>
</dbReference>
<evidence type="ECO:0000256" key="1">
    <source>
        <dbReference type="ARBA" id="ARBA00004123"/>
    </source>
</evidence>
<dbReference type="InterPro" id="IPR034605">
    <property type="entry name" value="PGC-1"/>
</dbReference>
<evidence type="ECO:0000259" key="8">
    <source>
        <dbReference type="Pfam" id="PF23774"/>
    </source>
</evidence>
<feature type="compositionally biased region" description="Low complexity" evidence="7">
    <location>
        <begin position="812"/>
        <end position="823"/>
    </location>
</feature>
<comment type="subcellular location">
    <subcellularLocation>
        <location evidence="1">Nucleus</location>
    </subcellularLocation>
</comment>
<dbReference type="EMBL" id="JANBVN010000222">
    <property type="protein sequence ID" value="KAJ9132232.1"/>
    <property type="molecule type" value="Genomic_DNA"/>
</dbReference>
<keyword evidence="4" id="KW-0805">Transcription regulation</keyword>
<keyword evidence="3" id="KW-0694">RNA-binding</keyword>
<feature type="compositionally biased region" description="Polar residues" evidence="7">
    <location>
        <begin position="373"/>
        <end position="385"/>
    </location>
</feature>
<feature type="compositionally biased region" description="Polar residues" evidence="7">
    <location>
        <begin position="1079"/>
        <end position="1096"/>
    </location>
</feature>
<gene>
    <name evidence="9" type="ORF">NKR19_g9382</name>
</gene>
<feature type="region of interest" description="Disordered" evidence="7">
    <location>
        <begin position="1216"/>
        <end position="1251"/>
    </location>
</feature>
<evidence type="ECO:0000256" key="5">
    <source>
        <dbReference type="ARBA" id="ARBA00023163"/>
    </source>
</evidence>
<feature type="compositionally biased region" description="Basic and acidic residues" evidence="7">
    <location>
        <begin position="1189"/>
        <end position="1202"/>
    </location>
</feature>
<evidence type="ECO:0000256" key="6">
    <source>
        <dbReference type="ARBA" id="ARBA00023242"/>
    </source>
</evidence>